<organism evidence="1 2">
    <name type="scientific">Alkaliphilus peptidifermentans DSM 18978</name>
    <dbReference type="NCBI Taxonomy" id="1120976"/>
    <lineage>
        <taxon>Bacteria</taxon>
        <taxon>Bacillati</taxon>
        <taxon>Bacillota</taxon>
        <taxon>Clostridia</taxon>
        <taxon>Peptostreptococcales</taxon>
        <taxon>Natronincolaceae</taxon>
        <taxon>Alkaliphilus</taxon>
    </lineage>
</organism>
<dbReference type="AlphaFoldDB" id="A0A1G5GT61"/>
<dbReference type="Proteomes" id="UP000198636">
    <property type="component" value="Unassembled WGS sequence"/>
</dbReference>
<dbReference type="EMBL" id="FMUS01000010">
    <property type="protein sequence ID" value="SCY54743.1"/>
    <property type="molecule type" value="Genomic_DNA"/>
</dbReference>
<proteinExistence type="predicted"/>
<reference evidence="1 2" key="1">
    <citation type="submission" date="2016-10" db="EMBL/GenBank/DDBJ databases">
        <authorList>
            <person name="de Groot N.N."/>
        </authorList>
    </citation>
    <scope>NUCLEOTIDE SEQUENCE [LARGE SCALE GENOMIC DNA]</scope>
    <source>
        <strain evidence="1 2">DSM 18978</strain>
    </source>
</reference>
<sequence length="60" mass="6278">MVLKATAISGLMKQYFCAGVLAADVKGKVRAPHLLTGSDAPLMGIPLGYSSKASQMRNVL</sequence>
<evidence type="ECO:0000313" key="1">
    <source>
        <dbReference type="EMBL" id="SCY54743.1"/>
    </source>
</evidence>
<protein>
    <submittedName>
        <fullName evidence="1">Uncharacterized protein</fullName>
    </submittedName>
</protein>
<name>A0A1G5GT61_9FIRM</name>
<keyword evidence="2" id="KW-1185">Reference proteome</keyword>
<gene>
    <name evidence="1" type="ORF">SAMN03080606_01769</name>
</gene>
<accession>A0A1G5GT61</accession>
<evidence type="ECO:0000313" key="2">
    <source>
        <dbReference type="Proteomes" id="UP000198636"/>
    </source>
</evidence>